<evidence type="ECO:0000256" key="1">
    <source>
        <dbReference type="SAM" id="Phobius"/>
    </source>
</evidence>
<evidence type="ECO:0008006" key="4">
    <source>
        <dbReference type="Google" id="ProtNLM"/>
    </source>
</evidence>
<accession>A0A2R5HK13</accession>
<reference evidence="2 3" key="1">
    <citation type="journal article" date="2018" name="Genome Announc.">
        <title>Draft Genome Sequence of Lactococcus sp. Strain NtB2 (JCM 32569), Isolated from the Gut of the Higher Termite Nasutitermes takasagoensis.</title>
        <authorList>
            <person name="Noda S."/>
            <person name="Aihara C."/>
            <person name="Yuki M."/>
            <person name="Ohkuma M."/>
        </authorList>
    </citation>
    <scope>NUCLEOTIDE SEQUENCE [LARGE SCALE GENOMIC DNA]</scope>
    <source>
        <strain evidence="2 3">NtB2</strain>
    </source>
</reference>
<organism evidence="2 3">
    <name type="scientific">Lactococcus termiticola</name>
    <dbReference type="NCBI Taxonomy" id="2169526"/>
    <lineage>
        <taxon>Bacteria</taxon>
        <taxon>Bacillati</taxon>
        <taxon>Bacillota</taxon>
        <taxon>Bacilli</taxon>
        <taxon>Lactobacillales</taxon>
        <taxon>Streptococcaceae</taxon>
        <taxon>Lactococcus</taxon>
    </lineage>
</organism>
<gene>
    <name evidence="2" type="ORF">NtB2_01207</name>
</gene>
<feature type="transmembrane region" description="Helical" evidence="1">
    <location>
        <begin position="32"/>
        <end position="52"/>
    </location>
</feature>
<proteinExistence type="predicted"/>
<evidence type="ECO:0000313" key="2">
    <source>
        <dbReference type="EMBL" id="GBG97070.1"/>
    </source>
</evidence>
<sequence length="56" mass="6251">MTKNLFGLFTALLCVACVIIAGQAFRRKRWGLGLIFLLNAFTNIVNSIHAFFGTLF</sequence>
<comment type="caution">
    <text evidence="2">The sequence shown here is derived from an EMBL/GenBank/DDBJ whole genome shotgun (WGS) entry which is preliminary data.</text>
</comment>
<evidence type="ECO:0000313" key="3">
    <source>
        <dbReference type="Proteomes" id="UP000245021"/>
    </source>
</evidence>
<feature type="transmembrane region" description="Helical" evidence="1">
    <location>
        <begin position="6"/>
        <end position="25"/>
    </location>
</feature>
<name>A0A2R5HK13_9LACT</name>
<keyword evidence="1" id="KW-0812">Transmembrane</keyword>
<keyword evidence="3" id="KW-1185">Reference proteome</keyword>
<dbReference type="EMBL" id="BFFO01000007">
    <property type="protein sequence ID" value="GBG97070.1"/>
    <property type="molecule type" value="Genomic_DNA"/>
</dbReference>
<keyword evidence="1" id="KW-1133">Transmembrane helix</keyword>
<keyword evidence="1" id="KW-0472">Membrane</keyword>
<dbReference type="AlphaFoldDB" id="A0A2R5HK13"/>
<dbReference type="Proteomes" id="UP000245021">
    <property type="component" value="Unassembled WGS sequence"/>
</dbReference>
<protein>
    <recommendedName>
        <fullName evidence="4">Membrane associated protein</fullName>
    </recommendedName>
</protein>
<dbReference type="RefSeq" id="WP_165814966.1">
    <property type="nucleotide sequence ID" value="NZ_BFFO01000007.1"/>
</dbReference>